<protein>
    <recommendedName>
        <fullName evidence="3">chorismate synthase</fullName>
        <ecNumber evidence="3">4.2.3.5</ecNumber>
    </recommendedName>
</protein>
<comment type="pathway">
    <text evidence="1">Metabolic intermediate biosynthesis; chorismate biosynthesis; chorismate from D-erythrose 4-phosphate and phosphoenolpyruvate: step 7/7.</text>
</comment>
<evidence type="ECO:0000256" key="5">
    <source>
        <dbReference type="ARBA" id="ARBA00022630"/>
    </source>
</evidence>
<dbReference type="EMBL" id="BAABEP010000048">
    <property type="protein sequence ID" value="GAA3749057.1"/>
    <property type="molecule type" value="Genomic_DNA"/>
</dbReference>
<organism evidence="11 12">
    <name type="scientific">Streptomyces tremellae</name>
    <dbReference type="NCBI Taxonomy" id="1124239"/>
    <lineage>
        <taxon>Bacteria</taxon>
        <taxon>Bacillati</taxon>
        <taxon>Actinomycetota</taxon>
        <taxon>Actinomycetes</taxon>
        <taxon>Kitasatosporales</taxon>
        <taxon>Streptomycetaceae</taxon>
        <taxon>Streptomyces</taxon>
    </lineage>
</organism>
<keyword evidence="12" id="KW-1185">Reference proteome</keyword>
<evidence type="ECO:0000256" key="7">
    <source>
        <dbReference type="ARBA" id="ARBA00022827"/>
    </source>
</evidence>
<keyword evidence="6" id="KW-0288">FMN</keyword>
<dbReference type="InterPro" id="IPR035904">
    <property type="entry name" value="Chorismate_synth_AroC_sf"/>
</dbReference>
<dbReference type="InterPro" id="IPR000453">
    <property type="entry name" value="Chorismate_synth"/>
</dbReference>
<keyword evidence="9" id="KW-0057">Aromatic amino acid biosynthesis</keyword>
<gene>
    <name evidence="11" type="ORF">GCM10023082_51480</name>
</gene>
<dbReference type="Gene3D" id="3.60.150.10">
    <property type="entry name" value="Chorismate synthase AroC"/>
    <property type="match status" value="1"/>
</dbReference>
<name>A0ABP7FV17_9ACTN</name>
<keyword evidence="10" id="KW-0456">Lyase</keyword>
<evidence type="ECO:0000313" key="12">
    <source>
        <dbReference type="Proteomes" id="UP001499884"/>
    </source>
</evidence>
<comment type="caution">
    <text evidence="11">The sequence shown here is derived from an EMBL/GenBank/DDBJ whole genome shotgun (WGS) entry which is preliminary data.</text>
</comment>
<evidence type="ECO:0000256" key="10">
    <source>
        <dbReference type="ARBA" id="ARBA00023239"/>
    </source>
</evidence>
<dbReference type="Proteomes" id="UP001499884">
    <property type="component" value="Unassembled WGS sequence"/>
</dbReference>
<keyword evidence="8" id="KW-0521">NADP</keyword>
<sequence>MPEDSGRLDADPVRCLDADASKSMLAEIDGAQRTGDTPGGVVGVPAHGVPVGLGSHVPGGIVAEAMAALVLADAVAEKFGGDSVPEARRDCGPVSPRCRC</sequence>
<evidence type="ECO:0000256" key="3">
    <source>
        <dbReference type="ARBA" id="ARBA00013036"/>
    </source>
</evidence>
<evidence type="ECO:0000313" key="11">
    <source>
        <dbReference type="EMBL" id="GAA3749057.1"/>
    </source>
</evidence>
<evidence type="ECO:0000256" key="1">
    <source>
        <dbReference type="ARBA" id="ARBA00005044"/>
    </source>
</evidence>
<keyword evidence="5" id="KW-0285">Flavoprotein</keyword>
<evidence type="ECO:0000256" key="4">
    <source>
        <dbReference type="ARBA" id="ARBA00022605"/>
    </source>
</evidence>
<dbReference type="SUPFAM" id="SSF103263">
    <property type="entry name" value="Chorismate synthase, AroC"/>
    <property type="match status" value="1"/>
</dbReference>
<reference evidence="12" key="1">
    <citation type="journal article" date="2019" name="Int. J. Syst. Evol. Microbiol.">
        <title>The Global Catalogue of Microorganisms (GCM) 10K type strain sequencing project: providing services to taxonomists for standard genome sequencing and annotation.</title>
        <authorList>
            <consortium name="The Broad Institute Genomics Platform"/>
            <consortium name="The Broad Institute Genome Sequencing Center for Infectious Disease"/>
            <person name="Wu L."/>
            <person name="Ma J."/>
        </authorList>
    </citation>
    <scope>NUCLEOTIDE SEQUENCE [LARGE SCALE GENOMIC DNA]</scope>
    <source>
        <strain evidence="12">JCM 30846</strain>
    </source>
</reference>
<dbReference type="Pfam" id="PF01264">
    <property type="entry name" value="Chorismate_synt"/>
    <property type="match status" value="1"/>
</dbReference>
<proteinExistence type="inferred from homology"/>
<dbReference type="EC" id="4.2.3.5" evidence="3"/>
<evidence type="ECO:0000256" key="2">
    <source>
        <dbReference type="ARBA" id="ARBA00008014"/>
    </source>
</evidence>
<evidence type="ECO:0000256" key="9">
    <source>
        <dbReference type="ARBA" id="ARBA00023141"/>
    </source>
</evidence>
<accession>A0ABP7FV17</accession>
<keyword evidence="4" id="KW-0028">Amino-acid biosynthesis</keyword>
<evidence type="ECO:0000256" key="8">
    <source>
        <dbReference type="ARBA" id="ARBA00022857"/>
    </source>
</evidence>
<keyword evidence="7" id="KW-0274">FAD</keyword>
<evidence type="ECO:0000256" key="6">
    <source>
        <dbReference type="ARBA" id="ARBA00022643"/>
    </source>
</evidence>
<comment type="similarity">
    <text evidence="2">Belongs to the chorismate synthase family.</text>
</comment>